<dbReference type="Pfam" id="PF00561">
    <property type="entry name" value="Abhydrolase_1"/>
    <property type="match status" value="1"/>
</dbReference>
<keyword evidence="1" id="KW-0732">Signal</keyword>
<evidence type="ECO:0000259" key="2">
    <source>
        <dbReference type="Pfam" id="PF00561"/>
    </source>
</evidence>
<organism evidence="3 4">
    <name type="scientific">Pedobacter ginsengisoli</name>
    <dbReference type="NCBI Taxonomy" id="363852"/>
    <lineage>
        <taxon>Bacteria</taxon>
        <taxon>Pseudomonadati</taxon>
        <taxon>Bacteroidota</taxon>
        <taxon>Sphingobacteriia</taxon>
        <taxon>Sphingobacteriales</taxon>
        <taxon>Sphingobacteriaceae</taxon>
        <taxon>Pedobacter</taxon>
    </lineage>
</organism>
<evidence type="ECO:0000313" key="4">
    <source>
        <dbReference type="Proteomes" id="UP000223749"/>
    </source>
</evidence>
<sequence>MKRTLTITTFLLIITHLQMSAQTGQYAEVNGLKLYYEIHGNGKPLVLIHGGGSTIASTFGRILPELAKKHKIIAVELQAHGHTLDIDRPLSFEQDADDVAALLKHLHIAKADIMGFSNGGTTALQIAIRHPQLVNKLVLASAAYKRDGMPAGFFDGFKNAELKYMPQPLQEAYLKANPDPKGLQIMFNRDVARMIAFKDISDADIKAIQAPALVINGYKDVILPEHALQLTRTLPNAELAVLPGGHGDYIGEICAENKSSKLPDLVTTMIEDFLF</sequence>
<feature type="chain" id="PRO_5013817012" evidence="1">
    <location>
        <begin position="22"/>
        <end position="275"/>
    </location>
</feature>
<dbReference type="OrthoDB" id="2247630at2"/>
<dbReference type="EMBL" id="CP024091">
    <property type="protein sequence ID" value="ATP58183.1"/>
    <property type="molecule type" value="Genomic_DNA"/>
</dbReference>
<proteinExistence type="predicted"/>
<dbReference type="InterPro" id="IPR000073">
    <property type="entry name" value="AB_hydrolase_1"/>
</dbReference>
<dbReference type="Proteomes" id="UP000223749">
    <property type="component" value="Chromosome"/>
</dbReference>
<dbReference type="InterPro" id="IPR029058">
    <property type="entry name" value="AB_hydrolase_fold"/>
</dbReference>
<dbReference type="Gene3D" id="3.40.50.1820">
    <property type="entry name" value="alpha/beta hydrolase"/>
    <property type="match status" value="1"/>
</dbReference>
<protein>
    <submittedName>
        <fullName evidence="3">Alpha/beta hydrolase</fullName>
    </submittedName>
</protein>
<feature type="signal peptide" evidence="1">
    <location>
        <begin position="1"/>
        <end position="21"/>
    </location>
</feature>
<name>A0A2D1U980_9SPHI</name>
<evidence type="ECO:0000313" key="3">
    <source>
        <dbReference type="EMBL" id="ATP58183.1"/>
    </source>
</evidence>
<evidence type="ECO:0000256" key="1">
    <source>
        <dbReference type="SAM" id="SignalP"/>
    </source>
</evidence>
<dbReference type="KEGG" id="pgs:CPT03_17785"/>
<dbReference type="PANTHER" id="PTHR46331:SF2">
    <property type="entry name" value="VALACYCLOVIR HYDROLASE"/>
    <property type="match status" value="1"/>
</dbReference>
<keyword evidence="4" id="KW-1185">Reference proteome</keyword>
<keyword evidence="3" id="KW-0378">Hydrolase</keyword>
<dbReference type="PRINTS" id="PR00111">
    <property type="entry name" value="ABHYDROLASE"/>
</dbReference>
<dbReference type="GO" id="GO:0017171">
    <property type="term" value="F:serine hydrolase activity"/>
    <property type="evidence" value="ECO:0007669"/>
    <property type="project" value="TreeGrafter"/>
</dbReference>
<feature type="domain" description="AB hydrolase-1" evidence="2">
    <location>
        <begin position="43"/>
        <end position="180"/>
    </location>
</feature>
<dbReference type="AlphaFoldDB" id="A0A2D1U980"/>
<gene>
    <name evidence="3" type="ORF">CPT03_17785</name>
</gene>
<dbReference type="PANTHER" id="PTHR46331">
    <property type="entry name" value="VALACYCLOVIR HYDROLASE"/>
    <property type="match status" value="1"/>
</dbReference>
<accession>A0A2D1U980</accession>
<dbReference type="RefSeq" id="WP_099440088.1">
    <property type="nucleotide sequence ID" value="NZ_CP024091.1"/>
</dbReference>
<reference evidence="3 4" key="1">
    <citation type="submission" date="2017-10" db="EMBL/GenBank/DDBJ databases">
        <title>Whole genome of Pedobacter ginsengisoli T01R-27 isolated from tomato rhizosphere.</title>
        <authorList>
            <person name="Weon H.-Y."/>
            <person name="Lee S.A."/>
            <person name="Sang M.K."/>
            <person name="Song J."/>
        </authorList>
    </citation>
    <scope>NUCLEOTIDE SEQUENCE [LARGE SCALE GENOMIC DNA]</scope>
    <source>
        <strain evidence="3 4">T01R-27</strain>
    </source>
</reference>
<dbReference type="SUPFAM" id="SSF53474">
    <property type="entry name" value="alpha/beta-Hydrolases"/>
    <property type="match status" value="1"/>
</dbReference>